<sequence>MQSLTSTPSSQSYQQHSSPSSSPSPSPSPIQQQHQQTLQQPNNIEAIDKNSSNTLKRNPKMELNKTDLLKLLGHLEGELQARDIVIAVLKSEKLKHLLTTRYLSGTSDPHAALARDVVLVGGVSEHEPNQINKQVATLEALVTQQRCMQFKMAKVLKEAELRHRAVIKELEEEKRKHEHDTAQGDDITYGLEKERTRLKKELELEKQEKKRLELELKKSNETLEEEKTRQKQIVLLLLAERKKIIMKYIEERKRSEDLAQILSEEKVRIDSMAEGLEEESKKSLQMEAELEKQLAQFDMERQQYKQALAKEEKRAKDLELELDKLRSEIDVWKESQTRGSPRGVGATPPPPPAKPVNLVAMPTVKPANAPQTTTGIARSVTPGQALRGVSYTSNITSSSGETAASAENQGCFKGITRTLNRISCVFIPQAVDKRVVVPAPVNPGGTVKLIPSTQAAGKVGFHVGSGSAIQASGMLSSKKPPVSRGVPPPVPPNKPVVPPKKEAAYIRRTESQATQDAVKLGKQAAAHPISGSTAPQVQQAIGAFTQASDEEVSNKAPLPYSSN</sequence>
<dbReference type="Pfam" id="PF09727">
    <property type="entry name" value="CortBP2"/>
    <property type="match status" value="1"/>
</dbReference>
<dbReference type="EMBL" id="CAJDYZ010012506">
    <property type="protein sequence ID" value="CAD1480677.1"/>
    <property type="molecule type" value="Genomic_DNA"/>
</dbReference>
<evidence type="ECO:0000256" key="2">
    <source>
        <dbReference type="SAM" id="MobiDB-lite"/>
    </source>
</evidence>
<reference evidence="4" key="1">
    <citation type="submission" date="2020-07" db="EMBL/GenBank/DDBJ databases">
        <authorList>
            <person name="Nazaruddin N."/>
        </authorList>
    </citation>
    <scope>NUCLEOTIDE SEQUENCE</scope>
</reference>
<dbReference type="InterPro" id="IPR050719">
    <property type="entry name" value="Cortactin-Actin_Reg"/>
</dbReference>
<feature type="region of interest" description="Disordered" evidence="2">
    <location>
        <begin position="511"/>
        <end position="563"/>
    </location>
</feature>
<dbReference type="Proteomes" id="UP000752696">
    <property type="component" value="Unassembled WGS sequence"/>
</dbReference>
<organism evidence="4 5">
    <name type="scientific">Heterotrigona itama</name>
    <dbReference type="NCBI Taxonomy" id="395501"/>
    <lineage>
        <taxon>Eukaryota</taxon>
        <taxon>Metazoa</taxon>
        <taxon>Ecdysozoa</taxon>
        <taxon>Arthropoda</taxon>
        <taxon>Hexapoda</taxon>
        <taxon>Insecta</taxon>
        <taxon>Pterygota</taxon>
        <taxon>Neoptera</taxon>
        <taxon>Endopterygota</taxon>
        <taxon>Hymenoptera</taxon>
        <taxon>Apocrita</taxon>
        <taxon>Aculeata</taxon>
        <taxon>Apoidea</taxon>
        <taxon>Anthophila</taxon>
        <taxon>Apidae</taxon>
        <taxon>Heterotrigona</taxon>
    </lineage>
</organism>
<dbReference type="OrthoDB" id="6021133at2759"/>
<feature type="region of interest" description="Disordered" evidence="2">
    <location>
        <begin position="1"/>
        <end position="44"/>
    </location>
</feature>
<feature type="region of interest" description="Disordered" evidence="2">
    <location>
        <begin position="472"/>
        <end position="498"/>
    </location>
</feature>
<protein>
    <recommendedName>
        <fullName evidence="3">Cortactin-binding protein-2 N-terminal domain-containing protein</fullName>
    </recommendedName>
</protein>
<feature type="region of interest" description="Disordered" evidence="2">
    <location>
        <begin position="333"/>
        <end position="352"/>
    </location>
</feature>
<feature type="compositionally biased region" description="Pro residues" evidence="2">
    <location>
        <begin position="486"/>
        <end position="498"/>
    </location>
</feature>
<name>A0A6V7HJF8_9HYME</name>
<keyword evidence="1" id="KW-0175">Coiled coil</keyword>
<dbReference type="InterPro" id="IPR019131">
    <property type="entry name" value="Cortactin-binding_p2_N"/>
</dbReference>
<keyword evidence="5" id="KW-1185">Reference proteome</keyword>
<accession>A0A6V7HJF8</accession>
<evidence type="ECO:0000256" key="1">
    <source>
        <dbReference type="ARBA" id="ARBA00023054"/>
    </source>
</evidence>
<proteinExistence type="predicted"/>
<gene>
    <name evidence="4" type="ORF">MHI_LOCUS956923</name>
</gene>
<feature type="compositionally biased region" description="Polar residues" evidence="2">
    <location>
        <begin position="530"/>
        <end position="539"/>
    </location>
</feature>
<comment type="caution">
    <text evidence="4">The sequence shown here is derived from an EMBL/GenBank/DDBJ whole genome shotgun (WGS) entry which is preliminary data.</text>
</comment>
<evidence type="ECO:0000313" key="5">
    <source>
        <dbReference type="Proteomes" id="UP000752696"/>
    </source>
</evidence>
<feature type="compositionally biased region" description="Low complexity" evidence="2">
    <location>
        <begin position="1"/>
        <end position="21"/>
    </location>
</feature>
<evidence type="ECO:0000259" key="3">
    <source>
        <dbReference type="Pfam" id="PF09727"/>
    </source>
</evidence>
<dbReference type="AlphaFoldDB" id="A0A6V7HJF8"/>
<evidence type="ECO:0000313" key="4">
    <source>
        <dbReference type="EMBL" id="CAD1480677.1"/>
    </source>
</evidence>
<dbReference type="PANTHER" id="PTHR23166:SF5">
    <property type="entry name" value="CTTNBP2 N-TERMINAL-LIKE PROTEIN"/>
    <property type="match status" value="1"/>
</dbReference>
<feature type="domain" description="Cortactin-binding protein-2 N-terminal" evidence="3">
    <location>
        <begin position="62"/>
        <end position="243"/>
    </location>
</feature>
<dbReference type="PANTHER" id="PTHR23166">
    <property type="entry name" value="FILAMIN/GPBP-INTERACTING PROTEIN"/>
    <property type="match status" value="1"/>
</dbReference>
<feature type="compositionally biased region" description="Low complexity" evidence="2">
    <location>
        <begin position="29"/>
        <end position="41"/>
    </location>
</feature>